<comment type="caution">
    <text evidence="4">The sequence shown here is derived from an EMBL/GenBank/DDBJ whole genome shotgun (WGS) entry which is preliminary data.</text>
</comment>
<protein>
    <submittedName>
        <fullName evidence="4">Acyl CoA binding protein</fullName>
    </submittedName>
</protein>
<dbReference type="Pfam" id="PF00887">
    <property type="entry name" value="ACBP"/>
    <property type="match status" value="1"/>
</dbReference>
<evidence type="ECO:0000256" key="2">
    <source>
        <dbReference type="ARBA" id="ARBA00023121"/>
    </source>
</evidence>
<evidence type="ECO:0000313" key="4">
    <source>
        <dbReference type="EMBL" id="KAK2941867.1"/>
    </source>
</evidence>
<dbReference type="EMBL" id="JARBJD010000454">
    <property type="protein sequence ID" value="KAK2941867.1"/>
    <property type="molecule type" value="Genomic_DNA"/>
</dbReference>
<dbReference type="PANTHER" id="PTHR23310">
    <property type="entry name" value="ACYL-COA-BINDING PROTEIN, ACBP"/>
    <property type="match status" value="1"/>
</dbReference>
<evidence type="ECO:0000259" key="3">
    <source>
        <dbReference type="PROSITE" id="PS51228"/>
    </source>
</evidence>
<dbReference type="SUPFAM" id="SSF47027">
    <property type="entry name" value="Acyl-CoA binding protein"/>
    <property type="match status" value="1"/>
</dbReference>
<gene>
    <name evidence="4" type="ORF">BLNAU_23207</name>
</gene>
<dbReference type="PANTHER" id="PTHR23310:SF62">
    <property type="entry name" value="ACYL-COA BINDING PROTEIN 1, ISOFORM A"/>
    <property type="match status" value="1"/>
</dbReference>
<dbReference type="InterPro" id="IPR014352">
    <property type="entry name" value="FERM/acyl-CoA-bd_prot_sf"/>
</dbReference>
<proteinExistence type="inferred from homology"/>
<reference evidence="4 5" key="1">
    <citation type="journal article" date="2022" name="bioRxiv">
        <title>Genomics of Preaxostyla Flagellates Illuminates Evolutionary Transitions and the Path Towards Mitochondrial Loss.</title>
        <authorList>
            <person name="Novak L.V.F."/>
            <person name="Treitli S.C."/>
            <person name="Pyrih J."/>
            <person name="Halakuc P."/>
            <person name="Pipaliya S.V."/>
            <person name="Vacek V."/>
            <person name="Brzon O."/>
            <person name="Soukal P."/>
            <person name="Eme L."/>
            <person name="Dacks J.B."/>
            <person name="Karnkowska A."/>
            <person name="Elias M."/>
            <person name="Hampl V."/>
        </authorList>
    </citation>
    <scope>NUCLEOTIDE SEQUENCE [LARGE SCALE GENOMIC DNA]</scope>
    <source>
        <strain evidence="4">NAU3</strain>
        <tissue evidence="4">Gut</tissue>
    </source>
</reference>
<dbReference type="InterPro" id="IPR035984">
    <property type="entry name" value="Acyl-CoA-binding_sf"/>
</dbReference>
<dbReference type="InterPro" id="IPR000582">
    <property type="entry name" value="Acyl-CoA-binding_protein"/>
</dbReference>
<dbReference type="PROSITE" id="PS51228">
    <property type="entry name" value="ACB_2"/>
    <property type="match status" value="1"/>
</dbReference>
<sequence>MEAEFQTACDWMKDNAGKISKQEDLLPPYGFFKQATEGDNKTAEPMKLNIKAHRKWDIWKKQAGMSKEDAMKNYVEAVNTLKAQVK</sequence>
<keyword evidence="2" id="KW-0446">Lipid-binding</keyword>
<feature type="domain" description="ACB" evidence="3">
    <location>
        <begin position="1"/>
        <end position="86"/>
    </location>
</feature>
<organism evidence="4 5">
    <name type="scientific">Blattamonas nauphoetae</name>
    <dbReference type="NCBI Taxonomy" id="2049346"/>
    <lineage>
        <taxon>Eukaryota</taxon>
        <taxon>Metamonada</taxon>
        <taxon>Preaxostyla</taxon>
        <taxon>Oxymonadida</taxon>
        <taxon>Blattamonas</taxon>
    </lineage>
</organism>
<comment type="similarity">
    <text evidence="1">Belongs to the ACBP family.</text>
</comment>
<accession>A0ABQ9WQU4</accession>
<name>A0ABQ9WQU4_9EUKA</name>
<dbReference type="PRINTS" id="PR00689">
    <property type="entry name" value="ACOABINDINGP"/>
</dbReference>
<dbReference type="Gene3D" id="1.20.80.10">
    <property type="match status" value="1"/>
</dbReference>
<evidence type="ECO:0000256" key="1">
    <source>
        <dbReference type="ARBA" id="ARBA00005567"/>
    </source>
</evidence>
<dbReference type="Proteomes" id="UP001281761">
    <property type="component" value="Unassembled WGS sequence"/>
</dbReference>
<evidence type="ECO:0000313" key="5">
    <source>
        <dbReference type="Proteomes" id="UP001281761"/>
    </source>
</evidence>
<keyword evidence="5" id="KW-1185">Reference proteome</keyword>